<evidence type="ECO:0000313" key="3">
    <source>
        <dbReference type="Proteomes" id="UP000037035"/>
    </source>
</evidence>
<dbReference type="AlphaFoldDB" id="A0A0L6VB25"/>
<name>A0A0L6VB25_9BASI</name>
<reference evidence="2 3" key="1">
    <citation type="submission" date="2015-08" db="EMBL/GenBank/DDBJ databases">
        <title>Next Generation Sequencing and Analysis of the Genome of Puccinia sorghi L Schw, the Causal Agent of Maize Common Rust.</title>
        <authorList>
            <person name="Rochi L."/>
            <person name="Burguener G."/>
            <person name="Darino M."/>
            <person name="Turjanski A."/>
            <person name="Kreff E."/>
            <person name="Dieguez M.J."/>
            <person name="Sacco F."/>
        </authorList>
    </citation>
    <scope>NUCLEOTIDE SEQUENCE [LARGE SCALE GENOMIC DNA]</scope>
    <source>
        <strain evidence="2 3">RO10H11247</strain>
    </source>
</reference>
<evidence type="ECO:0000313" key="2">
    <source>
        <dbReference type="EMBL" id="KNZ57899.1"/>
    </source>
</evidence>
<feature type="transmembrane region" description="Helical" evidence="1">
    <location>
        <begin position="209"/>
        <end position="228"/>
    </location>
</feature>
<dbReference type="VEuPathDB" id="FungiDB:VP01_2043g2"/>
<keyword evidence="1" id="KW-0472">Membrane</keyword>
<dbReference type="Proteomes" id="UP000037035">
    <property type="component" value="Unassembled WGS sequence"/>
</dbReference>
<feature type="transmembrane region" description="Helical" evidence="1">
    <location>
        <begin position="33"/>
        <end position="54"/>
    </location>
</feature>
<evidence type="ECO:0000256" key="1">
    <source>
        <dbReference type="SAM" id="Phobius"/>
    </source>
</evidence>
<organism evidence="2 3">
    <name type="scientific">Puccinia sorghi</name>
    <dbReference type="NCBI Taxonomy" id="27349"/>
    <lineage>
        <taxon>Eukaryota</taxon>
        <taxon>Fungi</taxon>
        <taxon>Dikarya</taxon>
        <taxon>Basidiomycota</taxon>
        <taxon>Pucciniomycotina</taxon>
        <taxon>Pucciniomycetes</taxon>
        <taxon>Pucciniales</taxon>
        <taxon>Pucciniaceae</taxon>
        <taxon>Puccinia</taxon>
    </lineage>
</organism>
<keyword evidence="1" id="KW-1133">Transmembrane helix</keyword>
<dbReference type="EMBL" id="LAVV01006886">
    <property type="protein sequence ID" value="KNZ57899.1"/>
    <property type="molecule type" value="Genomic_DNA"/>
</dbReference>
<keyword evidence="3" id="KW-1185">Reference proteome</keyword>
<proteinExistence type="predicted"/>
<feature type="transmembrane region" description="Helical" evidence="1">
    <location>
        <begin position="485"/>
        <end position="512"/>
    </location>
</feature>
<keyword evidence="1" id="KW-0812">Transmembrane</keyword>
<feature type="transmembrane region" description="Helical" evidence="1">
    <location>
        <begin position="240"/>
        <end position="266"/>
    </location>
</feature>
<comment type="caution">
    <text evidence="2">The sequence shown here is derived from an EMBL/GenBank/DDBJ whole genome shotgun (WGS) entry which is preliminary data.</text>
</comment>
<gene>
    <name evidence="2" type="ORF">VP01_2043g2</name>
</gene>
<sequence>MNTCTCNELLLQTKLIDEVLKLLFQLKEILCEIGLFISCYLAKVTIFLAGYIMLFETKKNRGIKYDQIHDHSINCFPKIHHLTTTKMHVKKIKIPKKWNFVNYLQKCLTRICAYFKYLKISVVGIYHLIIHFLHCVPKSHLPSNKINFHITFGNLYKAFNIGVKLCLISYVDRDGIRHEYIEEPPWRFLSLDNFWHFTYFWLHENKLKIISVGTFSNNTSCAFCWNFFFSYSSLNSLFPYLSSISILIITVVYILSSMIVIVLWALGCAMSVDNWFGLSLLSSRNFGRVSDENYFSESHSGGLKISVLCVPVVPQDLWNSLQDYSGQTGIVWILVEGSVGNKNQAMVHVAFDVGLVLDPGPEKKSYLYVDYCVLIGVCGECVVADLTDTSKIHTGKKLMVTTPILTTVATKSVKQLPMTPFYLFICLNVIQTTPKCARQKLKYGRLFAEFHQSVVDWDFFNGLLFFNDGGLIDIREALSWVSLKGALVVCGVFFFCLFLLFVECFIFFLVFLCLDDGERGLEWLGWGKWALLGNFSGECGEWLVASFFFGSWKAQDWLRNSCNARWGEDDPPCFFPQCQLEFSTKFHFWGF</sequence>
<protein>
    <submittedName>
        <fullName evidence="2">Uncharacterized protein</fullName>
    </submittedName>
</protein>
<accession>A0A0L6VB25</accession>